<dbReference type="PANTHER" id="PTHR48082">
    <property type="entry name" value="ATP SYNTHASE SUBUNIT ALPHA, MITOCHONDRIAL"/>
    <property type="match status" value="1"/>
</dbReference>
<evidence type="ECO:0000256" key="2">
    <source>
        <dbReference type="ARBA" id="ARBA00008936"/>
    </source>
</evidence>
<dbReference type="Proteomes" id="UP000033947">
    <property type="component" value="Unassembled WGS sequence"/>
</dbReference>
<sequence>MINQEESRQKFSQYLQQTGEVGFIEKVQHPIAHVSGIPNARVWEVIYCENGCIGVVMALVGNMAEVLLFTNDMIGVGTKICRTGNPLEIGLGDSLLGTVIDPLGFSLKDGVVTPGLTEKREIDIAPPGIDIRERVREPLETGLSMVDFLIPLGKGQRELVIGDRNIGKTTFVLQSMLSQAKKGAVCIYAGIGKKKHSIKEVEMFLWGHGISRNSVIVGASSSDPIGHIFIAPYVAMTIAEYFCSKGRDVLLILDDLTNHAKYYREMSLIAKKFPGRDSYPGDVFYAHARLLERAGNYKLPGGGTASITCLPVCETIGGDISGYIQTNLMSITDGHIFFDQDLYKAGKRPAINYFLSVTRVGRQTQSKVRWGINRELSSFMVLHSKTERFIHFGAEINEGIKSTLEMGSNINFFFDQALEEILSINVQIILFTLIWTGILKEESEGKIKFYITQAQKLYDVEQDFKNMIDEIINTCTDFNQLLGKVSAKYKDILAILDKTSI</sequence>
<dbReference type="PATRIC" id="fig|1619123.3.peg.802"/>
<keyword evidence="10" id="KW-0066">ATP synthesis</keyword>
<evidence type="ECO:0000256" key="4">
    <source>
        <dbReference type="ARBA" id="ARBA00022741"/>
    </source>
</evidence>
<dbReference type="InterPro" id="IPR027417">
    <property type="entry name" value="P-loop_NTPase"/>
</dbReference>
<evidence type="ECO:0000256" key="6">
    <source>
        <dbReference type="ARBA" id="ARBA00022840"/>
    </source>
</evidence>
<reference evidence="13 14" key="1">
    <citation type="journal article" date="2015" name="Nature">
        <title>rRNA introns, odd ribosomes, and small enigmatic genomes across a large radiation of phyla.</title>
        <authorList>
            <person name="Brown C.T."/>
            <person name="Hug L.A."/>
            <person name="Thomas B.C."/>
            <person name="Sharon I."/>
            <person name="Castelle C.J."/>
            <person name="Singh A."/>
            <person name="Wilkins M.J."/>
            <person name="Williams K.H."/>
            <person name="Banfield J.F."/>
        </authorList>
    </citation>
    <scope>NUCLEOTIDE SEQUENCE [LARGE SCALE GENOMIC DNA]</scope>
</reference>
<dbReference type="InterPro" id="IPR036121">
    <property type="entry name" value="ATPase_F1/V1/A1_a/bsu_N_sf"/>
</dbReference>
<feature type="domain" description="ATPase F1/V1/A1 complex alpha/beta subunit nucleotide-binding" evidence="12">
    <location>
        <begin position="142"/>
        <end position="357"/>
    </location>
</feature>
<dbReference type="Gene3D" id="3.40.50.12240">
    <property type="match status" value="1"/>
</dbReference>
<organism evidence="13 14">
    <name type="scientific">candidate division WWE3 bacterium GW2011_GWC2_41_23</name>
    <dbReference type="NCBI Taxonomy" id="1619123"/>
    <lineage>
        <taxon>Bacteria</taxon>
        <taxon>Katanobacteria</taxon>
    </lineage>
</organism>
<evidence type="ECO:0000256" key="5">
    <source>
        <dbReference type="ARBA" id="ARBA00022781"/>
    </source>
</evidence>
<dbReference type="InterPro" id="IPR005294">
    <property type="entry name" value="ATP_synth_F1_asu"/>
</dbReference>
<dbReference type="GO" id="GO:0046933">
    <property type="term" value="F:proton-transporting ATP synthase activity, rotational mechanism"/>
    <property type="evidence" value="ECO:0007669"/>
    <property type="project" value="InterPro"/>
</dbReference>
<evidence type="ECO:0000256" key="7">
    <source>
        <dbReference type="ARBA" id="ARBA00023065"/>
    </source>
</evidence>
<dbReference type="InterPro" id="IPR000194">
    <property type="entry name" value="ATPase_F1/V1/A1_a/bsu_nucl-bd"/>
</dbReference>
<proteinExistence type="inferred from homology"/>
<comment type="subunit">
    <text evidence="11">F-type ATPases have 2 components, CF(1) - the catalytic core - and CF(0) - the membrane proton channel. CF(1) has five subunits: alpha(3), beta(3), gamma(1), delta(1), epsilon(1). CF(0) has four main subunits: a(1), b(1), b'(1) and c(9-12).</text>
</comment>
<comment type="similarity">
    <text evidence="2">Belongs to the ATPase alpha/beta chains family.</text>
</comment>
<dbReference type="Pfam" id="PF00006">
    <property type="entry name" value="ATP-synt_ab"/>
    <property type="match status" value="1"/>
</dbReference>
<keyword evidence="8" id="KW-0472">Membrane</keyword>
<evidence type="ECO:0000256" key="11">
    <source>
        <dbReference type="ARBA" id="ARBA00026013"/>
    </source>
</evidence>
<evidence type="ECO:0000313" key="14">
    <source>
        <dbReference type="Proteomes" id="UP000033947"/>
    </source>
</evidence>
<evidence type="ECO:0000256" key="3">
    <source>
        <dbReference type="ARBA" id="ARBA00022448"/>
    </source>
</evidence>
<dbReference type="SUPFAM" id="SSF50615">
    <property type="entry name" value="N-terminal domain of alpha and beta subunits of F1 ATP synthase"/>
    <property type="match status" value="1"/>
</dbReference>
<name>A0A0G0VNY6_UNCKA</name>
<dbReference type="FunFam" id="3.40.50.300:FF:002432">
    <property type="entry name" value="ATP synthase subunit alpha, mitochondrial"/>
    <property type="match status" value="1"/>
</dbReference>
<comment type="caution">
    <text evidence="13">The sequence shown here is derived from an EMBL/GenBank/DDBJ whole genome shotgun (WGS) entry which is preliminary data.</text>
</comment>
<keyword evidence="7" id="KW-0406">Ion transport</keyword>
<dbReference type="GO" id="GO:0045259">
    <property type="term" value="C:proton-transporting ATP synthase complex"/>
    <property type="evidence" value="ECO:0007669"/>
    <property type="project" value="UniProtKB-KW"/>
</dbReference>
<dbReference type="PANTHER" id="PTHR48082:SF2">
    <property type="entry name" value="ATP SYNTHASE SUBUNIT ALPHA, MITOCHONDRIAL"/>
    <property type="match status" value="1"/>
</dbReference>
<keyword evidence="9" id="KW-0139">CF(1)</keyword>
<evidence type="ECO:0000256" key="10">
    <source>
        <dbReference type="ARBA" id="ARBA00023310"/>
    </source>
</evidence>
<accession>A0A0G0VNY6</accession>
<evidence type="ECO:0000256" key="9">
    <source>
        <dbReference type="ARBA" id="ARBA00023196"/>
    </source>
</evidence>
<keyword evidence="3" id="KW-0813">Transport</keyword>
<evidence type="ECO:0000256" key="8">
    <source>
        <dbReference type="ARBA" id="ARBA00023136"/>
    </source>
</evidence>
<keyword evidence="6" id="KW-0067">ATP-binding</keyword>
<evidence type="ECO:0000256" key="1">
    <source>
        <dbReference type="ARBA" id="ARBA00004370"/>
    </source>
</evidence>
<dbReference type="GO" id="GO:0005524">
    <property type="term" value="F:ATP binding"/>
    <property type="evidence" value="ECO:0007669"/>
    <property type="project" value="UniProtKB-KW"/>
</dbReference>
<dbReference type="EMBL" id="LCBB01000014">
    <property type="protein sequence ID" value="KKS02624.1"/>
    <property type="molecule type" value="Genomic_DNA"/>
</dbReference>
<protein>
    <submittedName>
        <fullName evidence="13">ATP synthase subunit alpha</fullName>
    </submittedName>
</protein>
<dbReference type="SUPFAM" id="SSF52540">
    <property type="entry name" value="P-loop containing nucleoside triphosphate hydrolases"/>
    <property type="match status" value="1"/>
</dbReference>
<keyword evidence="4" id="KW-0547">Nucleotide-binding</keyword>
<keyword evidence="5" id="KW-0375">Hydrogen ion transport</keyword>
<gene>
    <name evidence="13" type="ORF">UU55_C0014G0012</name>
</gene>
<comment type="subcellular location">
    <subcellularLocation>
        <location evidence="1">Membrane</location>
    </subcellularLocation>
</comment>
<dbReference type="AlphaFoldDB" id="A0A0G0VNY6"/>
<evidence type="ECO:0000259" key="12">
    <source>
        <dbReference type="Pfam" id="PF00006"/>
    </source>
</evidence>
<dbReference type="GO" id="GO:0043531">
    <property type="term" value="F:ADP binding"/>
    <property type="evidence" value="ECO:0007669"/>
    <property type="project" value="TreeGrafter"/>
</dbReference>
<evidence type="ECO:0000313" key="13">
    <source>
        <dbReference type="EMBL" id="KKS02624.1"/>
    </source>
</evidence>